<gene>
    <name evidence="1" type="ORF">RRG08_053151</name>
</gene>
<keyword evidence="2" id="KW-1185">Reference proteome</keyword>
<dbReference type="Proteomes" id="UP001283361">
    <property type="component" value="Unassembled WGS sequence"/>
</dbReference>
<proteinExistence type="predicted"/>
<dbReference type="AlphaFoldDB" id="A0AAE1A8I8"/>
<dbReference type="EMBL" id="JAWDGP010002434">
    <property type="protein sequence ID" value="KAK3783234.1"/>
    <property type="molecule type" value="Genomic_DNA"/>
</dbReference>
<evidence type="ECO:0000313" key="1">
    <source>
        <dbReference type="EMBL" id="KAK3783234.1"/>
    </source>
</evidence>
<comment type="caution">
    <text evidence="1">The sequence shown here is derived from an EMBL/GenBank/DDBJ whole genome shotgun (WGS) entry which is preliminary data.</text>
</comment>
<protein>
    <submittedName>
        <fullName evidence="1">Uncharacterized protein</fullName>
    </submittedName>
</protein>
<organism evidence="1 2">
    <name type="scientific">Elysia crispata</name>
    <name type="common">lettuce slug</name>
    <dbReference type="NCBI Taxonomy" id="231223"/>
    <lineage>
        <taxon>Eukaryota</taxon>
        <taxon>Metazoa</taxon>
        <taxon>Spiralia</taxon>
        <taxon>Lophotrochozoa</taxon>
        <taxon>Mollusca</taxon>
        <taxon>Gastropoda</taxon>
        <taxon>Heterobranchia</taxon>
        <taxon>Euthyneura</taxon>
        <taxon>Panpulmonata</taxon>
        <taxon>Sacoglossa</taxon>
        <taxon>Placobranchoidea</taxon>
        <taxon>Plakobranchidae</taxon>
        <taxon>Elysia</taxon>
    </lineage>
</organism>
<accession>A0AAE1A8I8</accession>
<evidence type="ECO:0000313" key="2">
    <source>
        <dbReference type="Proteomes" id="UP001283361"/>
    </source>
</evidence>
<sequence>MSCADRQDDLTTRQSGRSLNLPPISVLAPPIEKSCHQVNLRRAKLSQLQSAAKPFSFRFELFPPPSSFSKVKGTESIAFRMFWKGSVSCPGSCELWERSIINSISTRLCLVMSGEKMGHATQGDVHWDGREMEICIVLEGRAMEGPYLRG</sequence>
<name>A0AAE1A8I8_9GAST</name>
<reference evidence="1" key="1">
    <citation type="journal article" date="2023" name="G3 (Bethesda)">
        <title>A reference genome for the long-term kleptoplast-retaining sea slug Elysia crispata morphotype clarki.</title>
        <authorList>
            <person name="Eastman K.E."/>
            <person name="Pendleton A.L."/>
            <person name="Shaikh M.A."/>
            <person name="Suttiyut T."/>
            <person name="Ogas R."/>
            <person name="Tomko P."/>
            <person name="Gavelis G."/>
            <person name="Widhalm J.R."/>
            <person name="Wisecaver J.H."/>
        </authorList>
    </citation>
    <scope>NUCLEOTIDE SEQUENCE</scope>
    <source>
        <strain evidence="1">ECLA1</strain>
    </source>
</reference>